<dbReference type="Proteomes" id="UP000288805">
    <property type="component" value="Unassembled WGS sequence"/>
</dbReference>
<dbReference type="EMBL" id="QGNW01001545">
    <property type="protein sequence ID" value="RVW37159.1"/>
    <property type="molecule type" value="Genomic_DNA"/>
</dbReference>
<comment type="caution">
    <text evidence="1">The sequence shown here is derived from an EMBL/GenBank/DDBJ whole genome shotgun (WGS) entry which is preliminary data.</text>
</comment>
<name>A0A438DNX0_VITVI</name>
<evidence type="ECO:0000313" key="2">
    <source>
        <dbReference type="Proteomes" id="UP000288805"/>
    </source>
</evidence>
<sequence length="233" mass="25987">MFCLCQAEHKYCPTKASDRSLKLSTELGGVAGPIVCGKFWYEESPWGLVMNDLRAERRGEHVVQPFADGTKSELSSRRARGMGVCGSCGLTLHASGITPIVPGYIDSGSGLEFATGLLNADDEKALMLNLDAWWQNHHHPYGRLTEIVVAERGPWQAVVITCKTCLLQSMIWANVSGWPMLVVWMHLWKSSECHAYECVCFSLRVARLNLANYVTPKVDHHHCWYEIQAPNPG</sequence>
<dbReference type="AlphaFoldDB" id="A0A438DNX0"/>
<reference evidence="1 2" key="1">
    <citation type="journal article" date="2018" name="PLoS Genet.">
        <title>Population sequencing reveals clonal diversity and ancestral inbreeding in the grapevine cultivar Chardonnay.</title>
        <authorList>
            <person name="Roach M.J."/>
            <person name="Johnson D.L."/>
            <person name="Bohlmann J."/>
            <person name="van Vuuren H.J."/>
            <person name="Jones S.J."/>
            <person name="Pretorius I.S."/>
            <person name="Schmidt S.A."/>
            <person name="Borneman A.R."/>
        </authorList>
    </citation>
    <scope>NUCLEOTIDE SEQUENCE [LARGE SCALE GENOMIC DNA]</scope>
    <source>
        <strain evidence="2">cv. Chardonnay</strain>
        <tissue evidence="1">Leaf</tissue>
    </source>
</reference>
<organism evidence="1 2">
    <name type="scientific">Vitis vinifera</name>
    <name type="common">Grape</name>
    <dbReference type="NCBI Taxonomy" id="29760"/>
    <lineage>
        <taxon>Eukaryota</taxon>
        <taxon>Viridiplantae</taxon>
        <taxon>Streptophyta</taxon>
        <taxon>Embryophyta</taxon>
        <taxon>Tracheophyta</taxon>
        <taxon>Spermatophyta</taxon>
        <taxon>Magnoliopsida</taxon>
        <taxon>eudicotyledons</taxon>
        <taxon>Gunneridae</taxon>
        <taxon>Pentapetalae</taxon>
        <taxon>rosids</taxon>
        <taxon>Vitales</taxon>
        <taxon>Vitaceae</taxon>
        <taxon>Viteae</taxon>
        <taxon>Vitis</taxon>
    </lineage>
</organism>
<accession>A0A438DNX0</accession>
<protein>
    <submittedName>
        <fullName evidence="1">Uncharacterized protein</fullName>
    </submittedName>
</protein>
<evidence type="ECO:0000313" key="1">
    <source>
        <dbReference type="EMBL" id="RVW37159.1"/>
    </source>
</evidence>
<gene>
    <name evidence="1" type="ORF">CK203_111748</name>
</gene>
<proteinExistence type="predicted"/>